<evidence type="ECO:0000313" key="1">
    <source>
        <dbReference type="EMBL" id="MBO2006542.1"/>
    </source>
</evidence>
<dbReference type="AlphaFoldDB" id="A0A939NPD8"/>
<sequence>MAGATQPLSSRAATTAPAAVSGVFICSLGFSVEGLAEKSIVSDGNQREISNAFINSKMLKKAGYRK</sequence>
<gene>
    <name evidence="1" type="ORF">J4732_00195</name>
</gene>
<proteinExistence type="predicted"/>
<protein>
    <submittedName>
        <fullName evidence="1">Uncharacterized protein</fullName>
    </submittedName>
</protein>
<name>A0A939NPD8_SERMA</name>
<organism evidence="1">
    <name type="scientific">Serratia marcescens</name>
    <dbReference type="NCBI Taxonomy" id="615"/>
    <lineage>
        <taxon>Bacteria</taxon>
        <taxon>Pseudomonadati</taxon>
        <taxon>Pseudomonadota</taxon>
        <taxon>Gammaproteobacteria</taxon>
        <taxon>Enterobacterales</taxon>
        <taxon>Yersiniaceae</taxon>
        <taxon>Serratia</taxon>
    </lineage>
</organism>
<reference evidence="1" key="1">
    <citation type="submission" date="2021-03" db="EMBL/GenBank/DDBJ databases">
        <title>Molecular epidemiology and mechanisms of colistin and carbapenem resistance in Enterobacteriaceae from clinical isolates, the environment and porcine samples in Pretoria, South Africa.</title>
        <authorList>
            <person name="Bogoshi D."/>
            <person name="Mbelle N.M."/>
            <person name="Naidoo V."/>
            <person name="Osei Sekyere J."/>
        </authorList>
    </citation>
    <scope>NUCLEOTIDE SEQUENCE</scope>
    <source>
        <strain evidence="1">C080</strain>
    </source>
</reference>
<dbReference type="EMBL" id="JAGETR010000001">
    <property type="protein sequence ID" value="MBO2006542.1"/>
    <property type="molecule type" value="Genomic_DNA"/>
</dbReference>
<comment type="caution">
    <text evidence="1">The sequence shown here is derived from an EMBL/GenBank/DDBJ whole genome shotgun (WGS) entry which is preliminary data.</text>
</comment>
<accession>A0A939NPD8</accession>